<evidence type="ECO:0000313" key="3">
    <source>
        <dbReference type="Proteomes" id="UP000285376"/>
    </source>
</evidence>
<feature type="compositionally biased region" description="Basic residues" evidence="1">
    <location>
        <begin position="1"/>
        <end position="24"/>
    </location>
</feature>
<comment type="caution">
    <text evidence="2">The sequence shown here is derived from an EMBL/GenBank/DDBJ whole genome shotgun (WGS) entry which is preliminary data.</text>
</comment>
<dbReference type="RefSeq" id="WP_118913741.1">
    <property type="nucleotide sequence ID" value="NZ_CBCRVH010000011.1"/>
</dbReference>
<evidence type="ECO:0000256" key="1">
    <source>
        <dbReference type="SAM" id="MobiDB-lite"/>
    </source>
</evidence>
<name>A0A417Z3B4_9MICO</name>
<sequence>MSRRTPSHIRTTRRAPRHLAKKHPDRSCDSGKIRYRDHVAAVSALHSAATARHFAELAGHDTRRRESRIYGCAMCQGFHLTSMRELPAA</sequence>
<evidence type="ECO:0000313" key="2">
    <source>
        <dbReference type="EMBL" id="RHW45173.1"/>
    </source>
</evidence>
<dbReference type="Proteomes" id="UP000285376">
    <property type="component" value="Unassembled WGS sequence"/>
</dbReference>
<reference evidence="2 3" key="1">
    <citation type="submission" date="2018-08" db="EMBL/GenBank/DDBJ databases">
        <title>Whole genome sequence analysis of Dermacoccus abyssi bacteria isolated from Deep Mariana trench Micromonospora spp reveals genes involved in the environmental adaptation and production of secondary metabolites.</title>
        <authorList>
            <person name="Abdel-Mageed W.M."/>
            <person name="Lehri B."/>
            <person name="Nouioui I."/>
            <person name="Goodfellow I."/>
            <person name="Jaspars M."/>
            <person name="Karlyshev A."/>
        </authorList>
    </citation>
    <scope>NUCLEOTIDE SEQUENCE [LARGE SCALE GENOMIC DNA]</scope>
    <source>
        <strain evidence="2 3">MT1.1</strain>
    </source>
</reference>
<accession>A0A417Z3B4</accession>
<dbReference type="EMBL" id="QWLM01000011">
    <property type="protein sequence ID" value="RHW45173.1"/>
    <property type="molecule type" value="Genomic_DNA"/>
</dbReference>
<organism evidence="2 3">
    <name type="scientific">Dermacoccus abyssi</name>
    <dbReference type="NCBI Taxonomy" id="322596"/>
    <lineage>
        <taxon>Bacteria</taxon>
        <taxon>Bacillati</taxon>
        <taxon>Actinomycetota</taxon>
        <taxon>Actinomycetes</taxon>
        <taxon>Micrococcales</taxon>
        <taxon>Dermacoccaceae</taxon>
        <taxon>Dermacoccus</taxon>
    </lineage>
</organism>
<feature type="region of interest" description="Disordered" evidence="1">
    <location>
        <begin position="1"/>
        <end position="32"/>
    </location>
</feature>
<proteinExistence type="predicted"/>
<protein>
    <submittedName>
        <fullName evidence="2">Uncharacterized protein</fullName>
    </submittedName>
</protein>
<dbReference type="AlphaFoldDB" id="A0A417Z3B4"/>
<gene>
    <name evidence="2" type="ORF">D1832_09990</name>
</gene>